<feature type="compositionally biased region" description="Low complexity" evidence="1">
    <location>
        <begin position="91"/>
        <end position="101"/>
    </location>
</feature>
<evidence type="ECO:0000259" key="3">
    <source>
        <dbReference type="Pfam" id="PF03713"/>
    </source>
</evidence>
<reference evidence="4" key="1">
    <citation type="submission" date="2021-01" db="EMBL/GenBank/DDBJ databases">
        <title>Whole genome shotgun sequence of Actinoplanes nipponensis NBRC 14063.</title>
        <authorList>
            <person name="Komaki H."/>
            <person name="Tamura T."/>
        </authorList>
    </citation>
    <scope>NUCLEOTIDE SEQUENCE</scope>
    <source>
        <strain evidence="4">NBRC 14063</strain>
    </source>
</reference>
<sequence length="180" mass="19054">MRGLAVALLVLVALAGCAPAEPAPPPPSFNGADVMFLQMSLDYIRQGEQVVAPAGRRATDPRVRALATELGDQWRSEAVTMQRWLTGWQQPPSADPAAGAHAGHGDPHSLRPADIAELEAARGADFDRTAVSLLLGHLHNCVEVARMEAAGGQYPPARALAGTMTARRQAQIQRLLTLAA</sequence>
<feature type="chain" id="PRO_5039634812" evidence="2">
    <location>
        <begin position="21"/>
        <end position="180"/>
    </location>
</feature>
<comment type="caution">
    <text evidence="4">The sequence shown here is derived from an EMBL/GenBank/DDBJ whole genome shotgun (WGS) entry which is preliminary data.</text>
</comment>
<feature type="region of interest" description="Disordered" evidence="1">
    <location>
        <begin position="88"/>
        <end position="110"/>
    </location>
</feature>
<gene>
    <name evidence="4" type="ORF">Ani05nite_48540</name>
</gene>
<dbReference type="RefSeq" id="WP_239130563.1">
    <property type="nucleotide sequence ID" value="NZ_BAAAYJ010000051.1"/>
</dbReference>
<dbReference type="Pfam" id="PF03713">
    <property type="entry name" value="DUF305"/>
    <property type="match status" value="1"/>
</dbReference>
<evidence type="ECO:0000313" key="4">
    <source>
        <dbReference type="EMBL" id="GIE51320.1"/>
    </source>
</evidence>
<proteinExistence type="predicted"/>
<dbReference type="Gene3D" id="1.20.1260.10">
    <property type="match status" value="1"/>
</dbReference>
<name>A0A919MVM5_9ACTN</name>
<dbReference type="InterPro" id="IPR005183">
    <property type="entry name" value="DUF305_CopM-like"/>
</dbReference>
<dbReference type="AlphaFoldDB" id="A0A919MVM5"/>
<dbReference type="PANTHER" id="PTHR36933:SF1">
    <property type="entry name" value="SLL0788 PROTEIN"/>
    <property type="match status" value="1"/>
</dbReference>
<dbReference type="InterPro" id="IPR012347">
    <property type="entry name" value="Ferritin-like"/>
</dbReference>
<protein>
    <submittedName>
        <fullName evidence="4">DUF305 domain-containing protein</fullName>
    </submittedName>
</protein>
<dbReference type="PROSITE" id="PS51257">
    <property type="entry name" value="PROKAR_LIPOPROTEIN"/>
    <property type="match status" value="1"/>
</dbReference>
<evidence type="ECO:0000256" key="2">
    <source>
        <dbReference type="SAM" id="SignalP"/>
    </source>
</evidence>
<keyword evidence="5" id="KW-1185">Reference proteome</keyword>
<evidence type="ECO:0000313" key="5">
    <source>
        <dbReference type="Proteomes" id="UP000647172"/>
    </source>
</evidence>
<feature type="domain" description="DUF305" evidence="3">
    <location>
        <begin position="33"/>
        <end position="177"/>
    </location>
</feature>
<feature type="signal peptide" evidence="2">
    <location>
        <begin position="1"/>
        <end position="20"/>
    </location>
</feature>
<evidence type="ECO:0000256" key="1">
    <source>
        <dbReference type="SAM" id="MobiDB-lite"/>
    </source>
</evidence>
<dbReference type="Proteomes" id="UP000647172">
    <property type="component" value="Unassembled WGS sequence"/>
</dbReference>
<dbReference type="PANTHER" id="PTHR36933">
    <property type="entry name" value="SLL0788 PROTEIN"/>
    <property type="match status" value="1"/>
</dbReference>
<accession>A0A919MVM5</accession>
<organism evidence="4 5">
    <name type="scientific">Actinoplanes nipponensis</name>
    <dbReference type="NCBI Taxonomy" id="135950"/>
    <lineage>
        <taxon>Bacteria</taxon>
        <taxon>Bacillati</taxon>
        <taxon>Actinomycetota</taxon>
        <taxon>Actinomycetes</taxon>
        <taxon>Micromonosporales</taxon>
        <taxon>Micromonosporaceae</taxon>
        <taxon>Actinoplanes</taxon>
    </lineage>
</organism>
<keyword evidence="2" id="KW-0732">Signal</keyword>
<dbReference type="EMBL" id="BOMQ01000058">
    <property type="protein sequence ID" value="GIE51320.1"/>
    <property type="molecule type" value="Genomic_DNA"/>
</dbReference>